<gene>
    <name evidence="1" type="ORF">A6R68_05677</name>
</gene>
<organism evidence="1 2">
    <name type="scientific">Neotoma lepida</name>
    <name type="common">Desert woodrat</name>
    <dbReference type="NCBI Taxonomy" id="56216"/>
    <lineage>
        <taxon>Eukaryota</taxon>
        <taxon>Metazoa</taxon>
        <taxon>Chordata</taxon>
        <taxon>Craniata</taxon>
        <taxon>Vertebrata</taxon>
        <taxon>Euteleostomi</taxon>
        <taxon>Mammalia</taxon>
        <taxon>Eutheria</taxon>
        <taxon>Euarchontoglires</taxon>
        <taxon>Glires</taxon>
        <taxon>Rodentia</taxon>
        <taxon>Myomorpha</taxon>
        <taxon>Muroidea</taxon>
        <taxon>Cricetidae</taxon>
        <taxon>Neotominae</taxon>
        <taxon>Neotoma</taxon>
    </lineage>
</organism>
<evidence type="ECO:0000313" key="2">
    <source>
        <dbReference type="Proteomes" id="UP000092124"/>
    </source>
</evidence>
<dbReference type="Proteomes" id="UP000092124">
    <property type="component" value="Unassembled WGS sequence"/>
</dbReference>
<evidence type="ECO:0000313" key="1">
    <source>
        <dbReference type="EMBL" id="OBS65783.1"/>
    </source>
</evidence>
<accession>A0A1A6GHN0</accession>
<name>A0A1A6GHN0_NEOLE</name>
<sequence>MSSAGKGICELESYHSGKKVSAKLCLTSGPPPTFLVSLVCSVVHIGRRSYMESDSKLQLESMLLETMH</sequence>
<dbReference type="EMBL" id="LZPO01088878">
    <property type="protein sequence ID" value="OBS65783.1"/>
    <property type="molecule type" value="Genomic_DNA"/>
</dbReference>
<dbReference type="AlphaFoldDB" id="A0A1A6GHN0"/>
<keyword evidence="2" id="KW-1185">Reference proteome</keyword>
<proteinExistence type="predicted"/>
<reference evidence="1 2" key="1">
    <citation type="submission" date="2016-06" db="EMBL/GenBank/DDBJ databases">
        <title>The Draft Genome Sequence and Annotation of the Desert Woodrat Neotoma lepida.</title>
        <authorList>
            <person name="Campbell M."/>
            <person name="Oakeson K.F."/>
            <person name="Yandell M."/>
            <person name="Halpert J.R."/>
            <person name="Dearing D."/>
        </authorList>
    </citation>
    <scope>NUCLEOTIDE SEQUENCE [LARGE SCALE GENOMIC DNA]</scope>
    <source>
        <strain evidence="1">417</strain>
        <tissue evidence="1">Liver</tissue>
    </source>
</reference>
<protein>
    <submittedName>
        <fullName evidence="1">Uncharacterized protein</fullName>
    </submittedName>
</protein>
<comment type="caution">
    <text evidence="1">The sequence shown here is derived from an EMBL/GenBank/DDBJ whole genome shotgun (WGS) entry which is preliminary data.</text>
</comment>